<evidence type="ECO:0000313" key="2">
    <source>
        <dbReference type="EMBL" id="KAJ8659928.1"/>
    </source>
</evidence>
<proteinExistence type="predicted"/>
<dbReference type="EMBL" id="JARTCD010000016">
    <property type="protein sequence ID" value="KAJ8659928.1"/>
    <property type="molecule type" value="Genomic_DNA"/>
</dbReference>
<feature type="compositionally biased region" description="Polar residues" evidence="1">
    <location>
        <begin position="326"/>
        <end position="345"/>
    </location>
</feature>
<dbReference type="GeneID" id="83211934"/>
<feature type="region of interest" description="Disordered" evidence="1">
    <location>
        <begin position="389"/>
        <end position="488"/>
    </location>
</feature>
<feature type="compositionally biased region" description="Low complexity" evidence="1">
    <location>
        <begin position="241"/>
        <end position="255"/>
    </location>
</feature>
<feature type="compositionally biased region" description="Low complexity" evidence="1">
    <location>
        <begin position="442"/>
        <end position="461"/>
    </location>
</feature>
<gene>
    <name evidence="2" type="ORF">O0I10_004521</name>
</gene>
<feature type="compositionally biased region" description="Basic and acidic residues" evidence="1">
    <location>
        <begin position="426"/>
        <end position="441"/>
    </location>
</feature>
<feature type="region of interest" description="Disordered" evidence="1">
    <location>
        <begin position="121"/>
        <end position="149"/>
    </location>
</feature>
<feature type="compositionally biased region" description="Low complexity" evidence="1">
    <location>
        <begin position="471"/>
        <end position="481"/>
    </location>
</feature>
<evidence type="ECO:0000313" key="3">
    <source>
        <dbReference type="Proteomes" id="UP001234581"/>
    </source>
</evidence>
<comment type="caution">
    <text evidence="2">The sequence shown here is derived from an EMBL/GenBank/DDBJ whole genome shotgun (WGS) entry which is preliminary data.</text>
</comment>
<feature type="compositionally biased region" description="Polar residues" evidence="1">
    <location>
        <begin position="283"/>
        <end position="292"/>
    </location>
</feature>
<dbReference type="AlphaFoldDB" id="A0AAD7V5V7"/>
<sequence length="897" mass="99453">MSSSTDSNATNGQQVPGLSVTSLVSAMNSGSSVEKLKARIISTDKLMQLLNKKVKECETLQQQVNTLKEDLEREKKLREEKEDKFNEERLEMQIDNDMLKADLEEKDEEIAQLRARVATAAVTAPPSPSSIPAPASSSSSSSFEPSRSTPIVQDNSLVFQEIENLKKGMLALQTQFFEHIKQCTHPPVTQSNHQSISNSIPSTIPPSTAPPPQPDMMITDAMDMSQDKATSPAAASKSRTSKPSSGLKPSSLRLRASTITTTAKTRENPPVSQQQQQQQQQQHESIQSSAITNPRKDTNDSGLKPSSLRPRASVAPITTRRKDNPPASQQQHDPSQSPVTTNPQKEANEAGEQRLNGLIVPKPNMNRPNNVREHVVYEREIRKGAKILSKKGLAATSSSSSSSTKKNVQLASPSKRKTPESDLEPDPVRRPLRVIEPEQRHPSSQPNSTTTPSSSSASTSSTPPPPPPPSSSAVAKPSTASVKPSPKIAQNSDIIDKIVTEEPEWVMIQLGDIQKNHYPVHTKAGMKTFFVEMETFYEKLQSFSAVNLKNAKVVPYGPSGGVTMTCPTVIHHKEQKMAWFIFVFGKKNASINFIPKCIKWASSLAAQAVKAKKLSQACRYARLITLLCKNTDRMEPVQVFCYNLLRSIPWQEPTTQCYPWIILNVAVIWREALEFSAGQSQGGADLIMRSMQTATMELCKRNPKWLIEVYNPLVNVCDWPFPADSLSGMGRLNELVALISQPEIRQLATVNQRMYDTLLFNVQKAFELSMCSQPFKVQRQFVQDVLWPKVIQEDVVGNVINLIASTAAFEIDEKPTKGRRRGSITSGEVKEMLKMREETIARFRTFLMAKSFTDYDIKLQTAAAKGLLLLSCNDKGDRARVVDWSNNVKAHFLKQAS</sequence>
<protein>
    <submittedName>
        <fullName evidence="2">Uncharacterized protein</fullName>
    </submittedName>
</protein>
<feature type="region of interest" description="Disordered" evidence="1">
    <location>
        <begin position="185"/>
        <end position="370"/>
    </location>
</feature>
<dbReference type="Proteomes" id="UP001234581">
    <property type="component" value="Unassembled WGS sequence"/>
</dbReference>
<feature type="compositionally biased region" description="Low complexity" evidence="1">
    <location>
        <begin position="273"/>
        <end position="282"/>
    </location>
</feature>
<name>A0AAD7V5V7_9FUNG</name>
<keyword evidence="3" id="KW-1185">Reference proteome</keyword>
<feature type="compositionally biased region" description="Pro residues" evidence="1">
    <location>
        <begin position="203"/>
        <end position="214"/>
    </location>
</feature>
<organism evidence="2 3">
    <name type="scientific">Lichtheimia ornata</name>
    <dbReference type="NCBI Taxonomy" id="688661"/>
    <lineage>
        <taxon>Eukaryota</taxon>
        <taxon>Fungi</taxon>
        <taxon>Fungi incertae sedis</taxon>
        <taxon>Mucoromycota</taxon>
        <taxon>Mucoromycotina</taxon>
        <taxon>Mucoromycetes</taxon>
        <taxon>Mucorales</taxon>
        <taxon>Lichtheimiaceae</taxon>
        <taxon>Lichtheimia</taxon>
    </lineage>
</organism>
<accession>A0AAD7V5V7</accession>
<reference evidence="2 3" key="1">
    <citation type="submission" date="2023-03" db="EMBL/GenBank/DDBJ databases">
        <title>Genome sequence of Lichtheimia ornata CBS 291.66.</title>
        <authorList>
            <person name="Mohabir J.T."/>
            <person name="Shea T.P."/>
            <person name="Kurbessoian T."/>
            <person name="Berby B."/>
            <person name="Fontaine J."/>
            <person name="Livny J."/>
            <person name="Gnirke A."/>
            <person name="Stajich J.E."/>
            <person name="Cuomo C.A."/>
        </authorList>
    </citation>
    <scope>NUCLEOTIDE SEQUENCE [LARGE SCALE GENOMIC DNA]</scope>
    <source>
        <strain evidence="2">CBS 291.66</strain>
    </source>
</reference>
<feature type="compositionally biased region" description="Low complexity" evidence="1">
    <location>
        <begin position="132"/>
        <end position="149"/>
    </location>
</feature>
<evidence type="ECO:0000256" key="1">
    <source>
        <dbReference type="SAM" id="MobiDB-lite"/>
    </source>
</evidence>
<feature type="compositionally biased region" description="Low complexity" evidence="1">
    <location>
        <begin position="390"/>
        <end position="406"/>
    </location>
</feature>
<dbReference type="RefSeq" id="XP_058344841.1">
    <property type="nucleotide sequence ID" value="XM_058484580.1"/>
</dbReference>